<evidence type="ECO:0000256" key="8">
    <source>
        <dbReference type="RuleBase" id="RU363032"/>
    </source>
</evidence>
<sequence length="268" mass="27962">MAAAPHARDLTGFLLRAFVGLVMLFLITPILVVIPSAFSDDVSVSFPPIGFSLKWFASAATTPGFLHGFGISAMVAAVATTISIVIGSLAAYALVRYRFPGRGLVELLLLTPLIVPSIVLAIALNMILGAMGLIGDISGLFVAHVILTLPYAVRVLAGSIRGIDVALEEASLVLGARPSQVGRLVILPMMAPGLLAASVFGFIMSFDEFTVSFFVAGPGVNTLPIALFNYVEINIDPTVSAVSTVLIILSVIAVAVIERTVGLARMLG</sequence>
<protein>
    <recommendedName>
        <fullName evidence="9">ABC transmembrane type-1 domain-containing protein</fullName>
    </recommendedName>
</protein>
<dbReference type="PATRIC" id="fig|270351.6.peg.6555"/>
<keyword evidence="2 8" id="KW-0813">Transport</keyword>
<evidence type="ECO:0000313" key="11">
    <source>
        <dbReference type="Proteomes" id="UP000035929"/>
    </source>
</evidence>
<dbReference type="OrthoDB" id="9782004at2"/>
<feature type="transmembrane region" description="Helical" evidence="8">
    <location>
        <begin position="12"/>
        <end position="38"/>
    </location>
</feature>
<dbReference type="InterPro" id="IPR000515">
    <property type="entry name" value="MetI-like"/>
</dbReference>
<feature type="transmembrane region" description="Helical" evidence="8">
    <location>
        <begin position="133"/>
        <end position="153"/>
    </location>
</feature>
<evidence type="ECO:0000256" key="2">
    <source>
        <dbReference type="ARBA" id="ARBA00022448"/>
    </source>
</evidence>
<dbReference type="EMBL" id="LABX01000064">
    <property type="protein sequence ID" value="KMO36873.1"/>
    <property type="molecule type" value="Genomic_DNA"/>
</dbReference>
<dbReference type="AlphaFoldDB" id="A0A0J6SU37"/>
<dbReference type="Gene3D" id="1.10.3720.10">
    <property type="entry name" value="MetI-like"/>
    <property type="match status" value="1"/>
</dbReference>
<dbReference type="SUPFAM" id="SSF161098">
    <property type="entry name" value="MetI-like"/>
    <property type="match status" value="1"/>
</dbReference>
<evidence type="ECO:0000256" key="5">
    <source>
        <dbReference type="ARBA" id="ARBA00022692"/>
    </source>
</evidence>
<comment type="caution">
    <text evidence="10">The sequence shown here is derived from an EMBL/GenBank/DDBJ whole genome shotgun (WGS) entry which is preliminary data.</text>
</comment>
<evidence type="ECO:0000256" key="6">
    <source>
        <dbReference type="ARBA" id="ARBA00022989"/>
    </source>
</evidence>
<evidence type="ECO:0000259" key="9">
    <source>
        <dbReference type="PROSITE" id="PS50928"/>
    </source>
</evidence>
<feature type="transmembrane region" description="Helical" evidence="8">
    <location>
        <begin position="238"/>
        <end position="257"/>
    </location>
</feature>
<dbReference type="InterPro" id="IPR035906">
    <property type="entry name" value="MetI-like_sf"/>
</dbReference>
<name>A0A0J6SU37_9HYPH</name>
<organism evidence="10 11">
    <name type="scientific">Methylobacterium aquaticum</name>
    <dbReference type="NCBI Taxonomy" id="270351"/>
    <lineage>
        <taxon>Bacteria</taxon>
        <taxon>Pseudomonadati</taxon>
        <taxon>Pseudomonadota</taxon>
        <taxon>Alphaproteobacteria</taxon>
        <taxon>Hyphomicrobiales</taxon>
        <taxon>Methylobacteriaceae</taxon>
        <taxon>Methylobacterium</taxon>
    </lineage>
</organism>
<feature type="transmembrane region" description="Helical" evidence="8">
    <location>
        <begin position="184"/>
        <end position="203"/>
    </location>
</feature>
<dbReference type="RefSeq" id="WP_048463435.1">
    <property type="nucleotide sequence ID" value="NZ_JBNTQU010000006.1"/>
</dbReference>
<evidence type="ECO:0000256" key="7">
    <source>
        <dbReference type="ARBA" id="ARBA00023136"/>
    </source>
</evidence>
<feature type="transmembrane region" description="Helical" evidence="8">
    <location>
        <begin position="209"/>
        <end position="231"/>
    </location>
</feature>
<keyword evidence="4" id="KW-0997">Cell inner membrane</keyword>
<comment type="subcellular location">
    <subcellularLocation>
        <location evidence="1">Cell inner membrane</location>
        <topology evidence="1">Multi-pass membrane protein</topology>
    </subcellularLocation>
    <subcellularLocation>
        <location evidence="8">Cell membrane</location>
        <topology evidence="8">Multi-pass membrane protein</topology>
    </subcellularLocation>
</comment>
<keyword evidence="7 8" id="KW-0472">Membrane</keyword>
<accession>A0A0J6SU37</accession>
<feature type="transmembrane region" description="Helical" evidence="8">
    <location>
        <begin position="107"/>
        <end position="127"/>
    </location>
</feature>
<dbReference type="CDD" id="cd06261">
    <property type="entry name" value="TM_PBP2"/>
    <property type="match status" value="1"/>
</dbReference>
<dbReference type="PANTHER" id="PTHR43357:SF4">
    <property type="entry name" value="INNER MEMBRANE ABC TRANSPORTER PERMEASE PROTEIN YDCV"/>
    <property type="match status" value="1"/>
</dbReference>
<evidence type="ECO:0000256" key="3">
    <source>
        <dbReference type="ARBA" id="ARBA00022475"/>
    </source>
</evidence>
<dbReference type="GO" id="GO:0055085">
    <property type="term" value="P:transmembrane transport"/>
    <property type="evidence" value="ECO:0007669"/>
    <property type="project" value="InterPro"/>
</dbReference>
<reference evidence="10 11" key="1">
    <citation type="submission" date="2015-03" db="EMBL/GenBank/DDBJ databases">
        <title>Genome sequencing of Methylobacterium aquaticum DSM16371 type strain.</title>
        <authorList>
            <person name="Chaudhry V."/>
            <person name="Patil P.B."/>
        </authorList>
    </citation>
    <scope>NUCLEOTIDE SEQUENCE [LARGE SCALE GENOMIC DNA]</scope>
    <source>
        <strain evidence="10 11">DSM 16371</strain>
    </source>
</reference>
<comment type="similarity">
    <text evidence="8">Belongs to the binding-protein-dependent transport system permease family.</text>
</comment>
<evidence type="ECO:0000256" key="1">
    <source>
        <dbReference type="ARBA" id="ARBA00004429"/>
    </source>
</evidence>
<evidence type="ECO:0000256" key="4">
    <source>
        <dbReference type="ARBA" id="ARBA00022519"/>
    </source>
</evidence>
<dbReference type="Proteomes" id="UP000035929">
    <property type="component" value="Unassembled WGS sequence"/>
</dbReference>
<keyword evidence="6 8" id="KW-1133">Transmembrane helix</keyword>
<feature type="domain" description="ABC transmembrane type-1" evidence="9">
    <location>
        <begin position="69"/>
        <end position="257"/>
    </location>
</feature>
<dbReference type="Pfam" id="PF00528">
    <property type="entry name" value="BPD_transp_1"/>
    <property type="match status" value="1"/>
</dbReference>
<dbReference type="GO" id="GO:0005886">
    <property type="term" value="C:plasma membrane"/>
    <property type="evidence" value="ECO:0007669"/>
    <property type="project" value="UniProtKB-SubCell"/>
</dbReference>
<evidence type="ECO:0000313" key="10">
    <source>
        <dbReference type="EMBL" id="KMO36873.1"/>
    </source>
</evidence>
<gene>
    <name evidence="10" type="ORF">VP06_08960</name>
</gene>
<dbReference type="PANTHER" id="PTHR43357">
    <property type="entry name" value="INNER MEMBRANE ABC TRANSPORTER PERMEASE PROTEIN YDCV"/>
    <property type="match status" value="1"/>
</dbReference>
<feature type="transmembrane region" description="Helical" evidence="8">
    <location>
        <begin position="71"/>
        <end position="95"/>
    </location>
</feature>
<proteinExistence type="inferred from homology"/>
<keyword evidence="5 8" id="KW-0812">Transmembrane</keyword>
<dbReference type="PROSITE" id="PS50928">
    <property type="entry name" value="ABC_TM1"/>
    <property type="match status" value="1"/>
</dbReference>
<keyword evidence="3" id="KW-1003">Cell membrane</keyword>